<feature type="region of interest" description="Disordered" evidence="1">
    <location>
        <begin position="121"/>
        <end position="153"/>
    </location>
</feature>
<proteinExistence type="predicted"/>
<organism evidence="2 3">
    <name type="scientific">Phaedon cochleariae</name>
    <name type="common">Mustard beetle</name>
    <dbReference type="NCBI Taxonomy" id="80249"/>
    <lineage>
        <taxon>Eukaryota</taxon>
        <taxon>Metazoa</taxon>
        <taxon>Ecdysozoa</taxon>
        <taxon>Arthropoda</taxon>
        <taxon>Hexapoda</taxon>
        <taxon>Insecta</taxon>
        <taxon>Pterygota</taxon>
        <taxon>Neoptera</taxon>
        <taxon>Endopterygota</taxon>
        <taxon>Coleoptera</taxon>
        <taxon>Polyphaga</taxon>
        <taxon>Cucujiformia</taxon>
        <taxon>Chrysomeloidea</taxon>
        <taxon>Chrysomelidae</taxon>
        <taxon>Chrysomelinae</taxon>
        <taxon>Chrysomelini</taxon>
        <taxon>Phaedon</taxon>
    </lineage>
</organism>
<evidence type="ECO:0000313" key="3">
    <source>
        <dbReference type="Proteomes" id="UP001153737"/>
    </source>
</evidence>
<dbReference type="OrthoDB" id="6758847at2759"/>
<dbReference type="Proteomes" id="UP001153737">
    <property type="component" value="Chromosome 10"/>
</dbReference>
<feature type="compositionally biased region" description="Polar residues" evidence="1">
    <location>
        <begin position="36"/>
        <end position="58"/>
    </location>
</feature>
<dbReference type="EMBL" id="OU896716">
    <property type="protein sequence ID" value="CAG9813962.1"/>
    <property type="molecule type" value="Genomic_DNA"/>
</dbReference>
<feature type="compositionally biased region" description="Polar residues" evidence="1">
    <location>
        <begin position="1"/>
        <end position="26"/>
    </location>
</feature>
<dbReference type="AlphaFoldDB" id="A0A9N9X2K1"/>
<gene>
    <name evidence="2" type="ORF">PHAECO_LOCUS1932</name>
</gene>
<sequence length="291" mass="32912">MKTQKVTKSSKFTQASPNDNEYQNIGLTVLPVSPSDEGNQNVERNPNKFNLTTISKNPNKLLHSRYSPERNANRPQQQQQQQQRGHDLELCNCITPIYTGPKTRGVGLVLHRSFASLPKLENANLGQDDKAGKSGRNPGQDDKAGKSGRPRHTFACEQNRRVLRDEAIMRRMQGPEIINIHQGGFEDCEVGFKCKDHEFRRGHSVRTAGTRSIISGHQKRRPAGDGMDSEMDESEFAFGMSGHLAIVLAETWIFRPSEVIEMALRELETIERIIDWRKTPTRIPFIESPIN</sequence>
<name>A0A9N9X2K1_PHACE</name>
<evidence type="ECO:0000256" key="1">
    <source>
        <dbReference type="SAM" id="MobiDB-lite"/>
    </source>
</evidence>
<reference evidence="2" key="1">
    <citation type="submission" date="2022-01" db="EMBL/GenBank/DDBJ databases">
        <authorList>
            <person name="King R."/>
        </authorList>
    </citation>
    <scope>NUCLEOTIDE SEQUENCE</scope>
</reference>
<feature type="region of interest" description="Disordered" evidence="1">
    <location>
        <begin position="1"/>
        <end position="86"/>
    </location>
</feature>
<accession>A0A9N9X2K1</accession>
<keyword evidence="3" id="KW-1185">Reference proteome</keyword>
<reference evidence="2" key="2">
    <citation type="submission" date="2022-10" db="EMBL/GenBank/DDBJ databases">
        <authorList>
            <consortium name="ENA_rothamsted_submissions"/>
            <consortium name="culmorum"/>
            <person name="King R."/>
        </authorList>
    </citation>
    <scope>NUCLEOTIDE SEQUENCE</scope>
</reference>
<protein>
    <submittedName>
        <fullName evidence="2">Uncharacterized protein</fullName>
    </submittedName>
</protein>
<evidence type="ECO:0000313" key="2">
    <source>
        <dbReference type="EMBL" id="CAG9813962.1"/>
    </source>
</evidence>